<keyword evidence="1" id="KW-1133">Transmembrane helix</keyword>
<evidence type="ECO:0000313" key="2">
    <source>
        <dbReference type="EMBL" id="MDR6598428.1"/>
    </source>
</evidence>
<feature type="transmembrane region" description="Helical" evidence="1">
    <location>
        <begin position="143"/>
        <end position="164"/>
    </location>
</feature>
<keyword evidence="1" id="KW-0812">Transmembrane</keyword>
<gene>
    <name evidence="2" type="ORF">J2S66_006812</name>
</gene>
<comment type="caution">
    <text evidence="2">The sequence shown here is derived from an EMBL/GenBank/DDBJ whole genome shotgun (WGS) entry which is preliminary data.</text>
</comment>
<name>A0ABU1Q6B4_9PSEU</name>
<sequence length="386" mass="41403">MRVKWWRRAEPTPGPLVFEPSEVDRATARAEIEQLATSLTGAVDEAIGDPLANTVNTWTDQWLSAVRAEHARYATAVEKPLGAANATLAELDQRKERDGRALAEAAIARETAARWLGGDGQQSDIRDEGFEDPTLLAGRPRSFYLHLLALALGAGADIGAFVQVVELLMRGQSTAIAVLLVVGLTAVVLYLAHTAGVLLRERKAGTTWVRWIGATCCLLVWAAVGFLAAWARLITPRPRTGSVKLDFNAPASASATAPVSFANASTFLALYIASGIAACLGAYLWHNRAHSGFSAAVRRYDRASKRAGRSARAQARATATWHEQVKARDAAVAILAEAEQARTALGEDLKLYAKVLLSAQAKDPAFTDAVLAPDQRPYPYNPGSLN</sequence>
<evidence type="ECO:0000313" key="3">
    <source>
        <dbReference type="Proteomes" id="UP001268819"/>
    </source>
</evidence>
<reference evidence="2 3" key="1">
    <citation type="submission" date="2023-07" db="EMBL/GenBank/DDBJ databases">
        <title>Sequencing the genomes of 1000 actinobacteria strains.</title>
        <authorList>
            <person name="Klenk H.-P."/>
        </authorList>
    </citation>
    <scope>NUCLEOTIDE SEQUENCE [LARGE SCALE GENOMIC DNA]</scope>
    <source>
        <strain evidence="2 3">DSM 43749</strain>
    </source>
</reference>
<protein>
    <submittedName>
        <fullName evidence="2">Uncharacterized protein</fullName>
    </submittedName>
</protein>
<organism evidence="2 3">
    <name type="scientific">Saccharothrix longispora</name>
    <dbReference type="NCBI Taxonomy" id="33920"/>
    <lineage>
        <taxon>Bacteria</taxon>
        <taxon>Bacillati</taxon>
        <taxon>Actinomycetota</taxon>
        <taxon>Actinomycetes</taxon>
        <taxon>Pseudonocardiales</taxon>
        <taxon>Pseudonocardiaceae</taxon>
        <taxon>Saccharothrix</taxon>
    </lineage>
</organism>
<evidence type="ECO:0000256" key="1">
    <source>
        <dbReference type="SAM" id="Phobius"/>
    </source>
</evidence>
<dbReference type="RefSeq" id="WP_310313015.1">
    <property type="nucleotide sequence ID" value="NZ_BAAAXB010000001.1"/>
</dbReference>
<dbReference type="Proteomes" id="UP001268819">
    <property type="component" value="Unassembled WGS sequence"/>
</dbReference>
<accession>A0ABU1Q6B4</accession>
<dbReference type="EMBL" id="JAVDSG010000001">
    <property type="protein sequence ID" value="MDR6598428.1"/>
    <property type="molecule type" value="Genomic_DNA"/>
</dbReference>
<feature type="transmembrane region" description="Helical" evidence="1">
    <location>
        <begin position="211"/>
        <end position="231"/>
    </location>
</feature>
<feature type="transmembrane region" description="Helical" evidence="1">
    <location>
        <begin position="268"/>
        <end position="285"/>
    </location>
</feature>
<keyword evidence="1" id="KW-0472">Membrane</keyword>
<keyword evidence="3" id="KW-1185">Reference proteome</keyword>
<proteinExistence type="predicted"/>
<feature type="transmembrane region" description="Helical" evidence="1">
    <location>
        <begin position="176"/>
        <end position="199"/>
    </location>
</feature>